<dbReference type="Pfam" id="PF06761">
    <property type="entry name" value="IcmF-related"/>
    <property type="match status" value="1"/>
</dbReference>
<dbReference type="InterPro" id="IPR009612">
    <property type="entry name" value="IcmF-rel"/>
</dbReference>
<evidence type="ECO:0000256" key="1">
    <source>
        <dbReference type="SAM" id="MobiDB-lite"/>
    </source>
</evidence>
<sequence length="378" mass="41789">MFEGLGLGQRDRVNQAARAAYSDAMERMLRPRLVLDLERNMPAIIASGDMSEIYRALKVYLLLGGQGEVSDDTAVENWFDQSWRAEYPERAEIDMRDQLKRHLRAMLALGKDRQLLVTLDQTTVEAARAAIAQLPIDEQAYALILDGIAATKVQEWSLSQRINNAGVVFATRDGSELSNLTIPALYTYEGFWGYFIDRLASVEEELRRDQWVLGDLAQSSEIETRLARLDRDLMERYRVDFIAAWNGVLGNLRLASMVADKPRYAALGTAAAAQVSPILELVKSVDEQTYLIRELDGFDDLSPEQLASIGSGGGGEGGSVQGGAADVGRAMAARIQSRTNGVQRMILDAAARQTQRGRAAPVRRRPKTRASVSAVRSR</sequence>
<accession>A0ABT8DA79</accession>
<protein>
    <submittedName>
        <fullName evidence="3">ImcF-related family protein</fullName>
    </submittedName>
</protein>
<dbReference type="EMBL" id="JAUFRC010000002">
    <property type="protein sequence ID" value="MDN3713698.1"/>
    <property type="molecule type" value="Genomic_DNA"/>
</dbReference>
<feature type="region of interest" description="Disordered" evidence="1">
    <location>
        <begin position="352"/>
        <end position="378"/>
    </location>
</feature>
<evidence type="ECO:0000259" key="2">
    <source>
        <dbReference type="Pfam" id="PF06761"/>
    </source>
</evidence>
<evidence type="ECO:0000313" key="3">
    <source>
        <dbReference type="EMBL" id="MDN3713698.1"/>
    </source>
</evidence>
<name>A0ABT8DA79_9RHOB</name>
<gene>
    <name evidence="3" type="ORF">QWZ10_21595</name>
</gene>
<evidence type="ECO:0000313" key="4">
    <source>
        <dbReference type="Proteomes" id="UP001243846"/>
    </source>
</evidence>
<comment type="caution">
    <text evidence="3">The sequence shown here is derived from an EMBL/GenBank/DDBJ whole genome shotgun (WGS) entry which is preliminary data.</text>
</comment>
<dbReference type="PANTHER" id="PTHR36153:SF1">
    <property type="entry name" value="TYPE VI SECRETION SYSTEM COMPONENT TSSM1"/>
    <property type="match status" value="1"/>
</dbReference>
<dbReference type="InterPro" id="IPR053156">
    <property type="entry name" value="T6SS_TssM-like"/>
</dbReference>
<reference evidence="4" key="1">
    <citation type="journal article" date="2019" name="Int. J. Syst. Evol. Microbiol.">
        <title>The Global Catalogue of Microorganisms (GCM) 10K type strain sequencing project: providing services to taxonomists for standard genome sequencing and annotation.</title>
        <authorList>
            <consortium name="The Broad Institute Genomics Platform"/>
            <consortium name="The Broad Institute Genome Sequencing Center for Infectious Disease"/>
            <person name="Wu L."/>
            <person name="Ma J."/>
        </authorList>
    </citation>
    <scope>NUCLEOTIDE SEQUENCE [LARGE SCALE GENOMIC DNA]</scope>
    <source>
        <strain evidence="4">CECT 8482</strain>
    </source>
</reference>
<feature type="domain" description="IcmF-related" evidence="2">
    <location>
        <begin position="3"/>
        <end position="289"/>
    </location>
</feature>
<dbReference type="PANTHER" id="PTHR36153">
    <property type="entry name" value="INNER MEMBRANE PROTEIN-RELATED"/>
    <property type="match status" value="1"/>
</dbReference>
<proteinExistence type="predicted"/>
<keyword evidence="4" id="KW-1185">Reference proteome</keyword>
<organism evidence="3 4">
    <name type="scientific">Paracoccus cavernae</name>
    <dbReference type="NCBI Taxonomy" id="1571207"/>
    <lineage>
        <taxon>Bacteria</taxon>
        <taxon>Pseudomonadati</taxon>
        <taxon>Pseudomonadota</taxon>
        <taxon>Alphaproteobacteria</taxon>
        <taxon>Rhodobacterales</taxon>
        <taxon>Paracoccaceae</taxon>
        <taxon>Paracoccus</taxon>
    </lineage>
</organism>
<dbReference type="Proteomes" id="UP001243846">
    <property type="component" value="Unassembled WGS sequence"/>
</dbReference>